<evidence type="ECO:0000313" key="1">
    <source>
        <dbReference type="EMBL" id="KAF2614639.1"/>
    </source>
</evidence>
<accession>A0A8S9M9Z4</accession>
<comment type="caution">
    <text evidence="1">The sequence shown here is derived from an EMBL/GenBank/DDBJ whole genome shotgun (WGS) entry which is preliminary data.</text>
</comment>
<gene>
    <name evidence="1" type="ORF">F2Q70_00011855</name>
</gene>
<proteinExistence type="predicted"/>
<sequence>MANSSVPIDSVTVMSWKFNSSRRHQFLPNIPNIQTSYRHVHLPQTSDWVSADYSTDTRWRTNLVPTDEITVTSWQLCFPTDVRTEHAMIDSHILETLGTCPAVLEATRKLNYYSHQILQAWSIQSAKKHTPHRSITPPVHRSISVNYRRPRH</sequence>
<name>A0A8S9M9Z4_BRACR</name>
<organism evidence="1">
    <name type="scientific">Brassica cretica</name>
    <name type="common">Mustard</name>
    <dbReference type="NCBI Taxonomy" id="69181"/>
    <lineage>
        <taxon>Eukaryota</taxon>
        <taxon>Viridiplantae</taxon>
        <taxon>Streptophyta</taxon>
        <taxon>Embryophyta</taxon>
        <taxon>Tracheophyta</taxon>
        <taxon>Spermatophyta</taxon>
        <taxon>Magnoliopsida</taxon>
        <taxon>eudicotyledons</taxon>
        <taxon>Gunneridae</taxon>
        <taxon>Pentapetalae</taxon>
        <taxon>rosids</taxon>
        <taxon>malvids</taxon>
        <taxon>Brassicales</taxon>
        <taxon>Brassicaceae</taxon>
        <taxon>Brassiceae</taxon>
        <taxon>Brassica</taxon>
    </lineage>
</organism>
<dbReference type="EMBL" id="QGKY02000089">
    <property type="protein sequence ID" value="KAF2614639.1"/>
    <property type="molecule type" value="Genomic_DNA"/>
</dbReference>
<dbReference type="AlphaFoldDB" id="A0A8S9M9Z4"/>
<reference evidence="1" key="1">
    <citation type="submission" date="2019-12" db="EMBL/GenBank/DDBJ databases">
        <title>Genome sequencing and annotation of Brassica cretica.</title>
        <authorList>
            <person name="Studholme D.J."/>
            <person name="Sarris P.F."/>
        </authorList>
    </citation>
    <scope>NUCLEOTIDE SEQUENCE</scope>
    <source>
        <strain evidence="1">PFS-102/07</strain>
        <tissue evidence="1">Leaf</tissue>
    </source>
</reference>
<protein>
    <submittedName>
        <fullName evidence="1">Uncharacterized protein</fullName>
    </submittedName>
</protein>